<evidence type="ECO:0000256" key="3">
    <source>
        <dbReference type="ARBA" id="ARBA00022692"/>
    </source>
</evidence>
<proteinExistence type="inferred from homology"/>
<dbReference type="Proteomes" id="UP000695022">
    <property type="component" value="Unplaced"/>
</dbReference>
<dbReference type="RefSeq" id="XP_014675067.1">
    <property type="nucleotide sequence ID" value="XM_014819581.1"/>
</dbReference>
<protein>
    <submittedName>
        <fullName evidence="8">Glycoprotein-N-acetylgalactosamine 3-beta-galactosyltransferase 1-like</fullName>
    </submittedName>
</protein>
<name>A0ABM1ES96_PRICU</name>
<gene>
    <name evidence="8" type="primary">LOC106815148</name>
</gene>
<comment type="subcellular location">
    <subcellularLocation>
        <location evidence="1">Membrane</location>
        <topology evidence="1">Single-pass type II membrane protein</topology>
    </subcellularLocation>
</comment>
<accession>A0ABM1ES96</accession>
<dbReference type="PANTHER" id="PTHR23033">
    <property type="entry name" value="BETA1,3-GALACTOSYLTRANSFERASE"/>
    <property type="match status" value="1"/>
</dbReference>
<evidence type="ECO:0000313" key="8">
    <source>
        <dbReference type="RefSeq" id="XP_014675067.1"/>
    </source>
</evidence>
<evidence type="ECO:0000256" key="5">
    <source>
        <dbReference type="ARBA" id="ARBA00022989"/>
    </source>
</evidence>
<comment type="similarity">
    <text evidence="2">Belongs to the glycosyltransferase 31 family. Beta3-Gal-T subfamily.</text>
</comment>
<sequence>MPENLLTRTQYVRDTWARRCDKTVYFSSKENAEFPTIGLDTGDGHHAFQAQKAKAAWSYVEKHFINDFDFFYKRQFLSDKHPERPEYYGHIFKHPSRNVTYMSGGPGFILTRKSVKLLNQAITDHPECIPDGRGEDWKVGKCLSTVGGYAVDTRDEQGRDRFMVFDLKRHVTGAYPTWYRKFNGSPVINGKKCCARYPISFHYVRGLDILTYEWFFYSQRVTSFTGNHKNDRAKFSSAMTSSSHTIKD</sequence>
<keyword evidence="5" id="KW-1133">Transmembrane helix</keyword>
<reference evidence="8" key="1">
    <citation type="submission" date="2025-08" db="UniProtKB">
        <authorList>
            <consortium name="RefSeq"/>
        </authorList>
    </citation>
    <scope>IDENTIFICATION</scope>
</reference>
<keyword evidence="7" id="KW-1185">Reference proteome</keyword>
<organism evidence="7 8">
    <name type="scientific">Priapulus caudatus</name>
    <name type="common">Priapulid worm</name>
    <dbReference type="NCBI Taxonomy" id="37621"/>
    <lineage>
        <taxon>Eukaryota</taxon>
        <taxon>Metazoa</taxon>
        <taxon>Ecdysozoa</taxon>
        <taxon>Scalidophora</taxon>
        <taxon>Priapulida</taxon>
        <taxon>Priapulimorpha</taxon>
        <taxon>Priapulimorphida</taxon>
        <taxon>Priapulidae</taxon>
        <taxon>Priapulus</taxon>
    </lineage>
</organism>
<keyword evidence="4" id="KW-0735">Signal-anchor</keyword>
<evidence type="ECO:0000256" key="6">
    <source>
        <dbReference type="ARBA" id="ARBA00023136"/>
    </source>
</evidence>
<evidence type="ECO:0000256" key="2">
    <source>
        <dbReference type="ARBA" id="ARBA00006462"/>
    </source>
</evidence>
<dbReference type="GeneID" id="106815148"/>
<evidence type="ECO:0000256" key="1">
    <source>
        <dbReference type="ARBA" id="ARBA00004606"/>
    </source>
</evidence>
<keyword evidence="3" id="KW-0812">Transmembrane</keyword>
<keyword evidence="6" id="KW-0472">Membrane</keyword>
<evidence type="ECO:0000313" key="7">
    <source>
        <dbReference type="Proteomes" id="UP000695022"/>
    </source>
</evidence>
<evidence type="ECO:0000256" key="4">
    <source>
        <dbReference type="ARBA" id="ARBA00022968"/>
    </source>
</evidence>
<dbReference type="PANTHER" id="PTHR23033:SF14">
    <property type="entry name" value="GLYCOPROTEIN-N-ACETYLGALACTOSAMINE 3-BETA-GALACTOSYLTRANSFERASE 1-RELATED"/>
    <property type="match status" value="1"/>
</dbReference>
<dbReference type="InterPro" id="IPR026050">
    <property type="entry name" value="C1GALT1/C1GALT1_chp1"/>
</dbReference>
<dbReference type="Gene3D" id="3.90.550.50">
    <property type="match status" value="1"/>
</dbReference>